<comment type="caution">
    <text evidence="2">The sequence shown here is derived from an EMBL/GenBank/DDBJ whole genome shotgun (WGS) entry which is preliminary data.</text>
</comment>
<feature type="compositionally biased region" description="Basic and acidic residues" evidence="1">
    <location>
        <begin position="37"/>
        <end position="66"/>
    </location>
</feature>
<gene>
    <name evidence="2" type="ORF">Sjap_024478</name>
</gene>
<accession>A0AAP0EDG3</accession>
<reference evidence="2 3" key="1">
    <citation type="submission" date="2024-01" db="EMBL/GenBank/DDBJ databases">
        <title>Genome assemblies of Stephania.</title>
        <authorList>
            <person name="Yang L."/>
        </authorList>
    </citation>
    <scope>NUCLEOTIDE SEQUENCE [LARGE SCALE GENOMIC DNA]</scope>
    <source>
        <strain evidence="2">QJT</strain>
        <tissue evidence="2">Leaf</tissue>
    </source>
</reference>
<dbReference type="Proteomes" id="UP001417504">
    <property type="component" value="Unassembled WGS sequence"/>
</dbReference>
<evidence type="ECO:0000313" key="3">
    <source>
        <dbReference type="Proteomes" id="UP001417504"/>
    </source>
</evidence>
<name>A0AAP0EDG3_9MAGN</name>
<evidence type="ECO:0000256" key="1">
    <source>
        <dbReference type="SAM" id="MobiDB-lite"/>
    </source>
</evidence>
<dbReference type="EMBL" id="JBBNAE010000010">
    <property type="protein sequence ID" value="KAK9091301.1"/>
    <property type="molecule type" value="Genomic_DNA"/>
</dbReference>
<proteinExistence type="predicted"/>
<keyword evidence="3" id="KW-1185">Reference proteome</keyword>
<evidence type="ECO:0000313" key="2">
    <source>
        <dbReference type="EMBL" id="KAK9091301.1"/>
    </source>
</evidence>
<organism evidence="2 3">
    <name type="scientific">Stephania japonica</name>
    <dbReference type="NCBI Taxonomy" id="461633"/>
    <lineage>
        <taxon>Eukaryota</taxon>
        <taxon>Viridiplantae</taxon>
        <taxon>Streptophyta</taxon>
        <taxon>Embryophyta</taxon>
        <taxon>Tracheophyta</taxon>
        <taxon>Spermatophyta</taxon>
        <taxon>Magnoliopsida</taxon>
        <taxon>Ranunculales</taxon>
        <taxon>Menispermaceae</taxon>
        <taxon>Menispermoideae</taxon>
        <taxon>Cissampelideae</taxon>
        <taxon>Stephania</taxon>
    </lineage>
</organism>
<dbReference type="AlphaFoldDB" id="A0AAP0EDG3"/>
<sequence>MRGILVIFYAKPPSPLLKREENERAREIERVRKRKERERDAEARSPARVDEESSRWRDEIEGDKLGHGGKPWPRVEMARE</sequence>
<feature type="region of interest" description="Disordered" evidence="1">
    <location>
        <begin position="31"/>
        <end position="80"/>
    </location>
</feature>
<protein>
    <submittedName>
        <fullName evidence="2">Uncharacterized protein</fullName>
    </submittedName>
</protein>